<dbReference type="InterPro" id="IPR058792">
    <property type="entry name" value="Beta-barrel_RND_2"/>
</dbReference>
<dbReference type="Gene3D" id="1.10.287.470">
    <property type="entry name" value="Helix hairpin bin"/>
    <property type="match status" value="1"/>
</dbReference>
<dbReference type="EMBL" id="PDWK01000012">
    <property type="protein sequence ID" value="KAF1689965.1"/>
    <property type="molecule type" value="Genomic_DNA"/>
</dbReference>
<dbReference type="Gene3D" id="2.40.30.170">
    <property type="match status" value="1"/>
</dbReference>
<sequence>MHASQVAPSRCSVACPRPGHDLLPAVGRSAERLATDAPMQAMPGSRVPASPSPAGGRRCQRRRAGHAPVLHTPVGLPRRSRGTGGSNGRQPSVSPHPLRPALPGPRRQRGRRPGRGTPHCRPHAACGKMPVFRNRCFMGNRSGRRKWAWRAAAAAGLLVLLWGVSRLRGPALPGYEVAAGPMVQSVVATGRVASLSRVQVGAEIAGLVLERRVMDGDRVQPGDVLVVLRARDLEAQRDEARAALAALRDSERPDAEARLRQARADLAQAERELARRRELGQRQLVARESVEQAEQAVVAARAAVEQAQVAARALAAGGAREAQALERLRAAEAALERAVVRATVAGTVLTRGVETGDTVTPGQVLLEIARDAPGEILVALDEKNLSLLAPGQEATCIADAWPGRPFPATVHHIAPAIDPARGTVDVRLRYDPQADFLREDMTVTATIRTGRRERALVVPNDALLGADAGSDRAQVLRVRDGRVQRVPVRLGLRGLAATEVVESLQAGDRVLAAGALAADALPEDGTRVRVTRQPAPDTGNATAGELPVRLD</sequence>
<comment type="caution">
    <text evidence="6">The sequence shown here is derived from an EMBL/GenBank/DDBJ whole genome shotgun (WGS) entry which is preliminary data.</text>
</comment>
<name>A0A921P191_9GAMM</name>
<dbReference type="NCBIfam" id="TIGR01730">
    <property type="entry name" value="RND_mfp"/>
    <property type="match status" value="1"/>
</dbReference>
<keyword evidence="4" id="KW-0812">Transmembrane</keyword>
<feature type="compositionally biased region" description="Basic residues" evidence="3">
    <location>
        <begin position="106"/>
        <end position="122"/>
    </location>
</feature>
<keyword evidence="4" id="KW-1133">Transmembrane helix</keyword>
<evidence type="ECO:0000256" key="1">
    <source>
        <dbReference type="ARBA" id="ARBA00009477"/>
    </source>
</evidence>
<dbReference type="Proteomes" id="UP000717981">
    <property type="component" value="Unassembled WGS sequence"/>
</dbReference>
<dbReference type="InterPro" id="IPR006143">
    <property type="entry name" value="RND_pump_MFP"/>
</dbReference>
<dbReference type="GO" id="GO:1990281">
    <property type="term" value="C:efflux pump complex"/>
    <property type="evidence" value="ECO:0007669"/>
    <property type="project" value="TreeGrafter"/>
</dbReference>
<protein>
    <submittedName>
        <fullName evidence="6">Efflux transporter periplasmic adaptor subunit</fullName>
    </submittedName>
</protein>
<evidence type="ECO:0000313" key="7">
    <source>
        <dbReference type="Proteomes" id="UP000717981"/>
    </source>
</evidence>
<evidence type="ECO:0000256" key="3">
    <source>
        <dbReference type="SAM" id="MobiDB-lite"/>
    </source>
</evidence>
<feature type="region of interest" description="Disordered" evidence="3">
    <location>
        <begin position="36"/>
        <end position="122"/>
    </location>
</feature>
<feature type="coiled-coil region" evidence="2">
    <location>
        <begin position="230"/>
        <end position="310"/>
    </location>
</feature>
<evidence type="ECO:0000256" key="4">
    <source>
        <dbReference type="SAM" id="Phobius"/>
    </source>
</evidence>
<feature type="domain" description="CusB-like beta-barrel" evidence="5">
    <location>
        <begin position="378"/>
        <end position="449"/>
    </location>
</feature>
<dbReference type="GO" id="GO:0015562">
    <property type="term" value="F:efflux transmembrane transporter activity"/>
    <property type="evidence" value="ECO:0007669"/>
    <property type="project" value="TreeGrafter"/>
</dbReference>
<keyword evidence="4" id="KW-0472">Membrane</keyword>
<organism evidence="6 7">
    <name type="scientific">Pseudoxanthomonas taiwanensis</name>
    <dbReference type="NCBI Taxonomy" id="176598"/>
    <lineage>
        <taxon>Bacteria</taxon>
        <taxon>Pseudomonadati</taxon>
        <taxon>Pseudomonadota</taxon>
        <taxon>Gammaproteobacteria</taxon>
        <taxon>Lysobacterales</taxon>
        <taxon>Lysobacteraceae</taxon>
        <taxon>Pseudoxanthomonas</taxon>
    </lineage>
</organism>
<gene>
    <name evidence="6" type="ORF">CR938_03775</name>
</gene>
<dbReference type="Pfam" id="PF25954">
    <property type="entry name" value="Beta-barrel_RND_2"/>
    <property type="match status" value="1"/>
</dbReference>
<comment type="similarity">
    <text evidence="1">Belongs to the membrane fusion protein (MFP) (TC 8.A.1) family.</text>
</comment>
<accession>A0A921P191</accession>
<evidence type="ECO:0000256" key="2">
    <source>
        <dbReference type="SAM" id="Coils"/>
    </source>
</evidence>
<evidence type="ECO:0000313" key="6">
    <source>
        <dbReference type="EMBL" id="KAF1689965.1"/>
    </source>
</evidence>
<feature type="transmembrane region" description="Helical" evidence="4">
    <location>
        <begin position="147"/>
        <end position="164"/>
    </location>
</feature>
<keyword evidence="2" id="KW-0175">Coiled coil</keyword>
<dbReference type="PANTHER" id="PTHR30469">
    <property type="entry name" value="MULTIDRUG RESISTANCE PROTEIN MDTA"/>
    <property type="match status" value="1"/>
</dbReference>
<feature type="region of interest" description="Disordered" evidence="3">
    <location>
        <begin position="530"/>
        <end position="551"/>
    </location>
</feature>
<proteinExistence type="inferred from homology"/>
<dbReference type="Gene3D" id="2.40.50.100">
    <property type="match status" value="1"/>
</dbReference>
<dbReference type="SUPFAM" id="SSF111369">
    <property type="entry name" value="HlyD-like secretion proteins"/>
    <property type="match status" value="2"/>
</dbReference>
<evidence type="ECO:0000259" key="5">
    <source>
        <dbReference type="Pfam" id="PF25954"/>
    </source>
</evidence>
<keyword evidence="7" id="KW-1185">Reference proteome</keyword>
<dbReference type="AlphaFoldDB" id="A0A921P191"/>
<dbReference type="PANTHER" id="PTHR30469:SF15">
    <property type="entry name" value="HLYD FAMILY OF SECRETION PROTEINS"/>
    <property type="match status" value="1"/>
</dbReference>
<dbReference type="Gene3D" id="2.40.420.20">
    <property type="match status" value="1"/>
</dbReference>
<reference evidence="6" key="1">
    <citation type="submission" date="2017-10" db="EMBL/GenBank/DDBJ databases">
        <title>Whole genome sequencing of members of genus Pseudoxanthomonas.</title>
        <authorList>
            <person name="Kumar S."/>
            <person name="Bansal K."/>
            <person name="Kaur A."/>
            <person name="Patil P."/>
            <person name="Sharma S."/>
            <person name="Patil P.B."/>
        </authorList>
    </citation>
    <scope>NUCLEOTIDE SEQUENCE</scope>
    <source>
        <strain evidence="6">DSM 22914</strain>
    </source>
</reference>